<dbReference type="RefSeq" id="WP_069183454.1">
    <property type="nucleotide sequence ID" value="NZ_BGZH01000001.1"/>
</dbReference>
<keyword evidence="4" id="KW-1185">Reference proteome</keyword>
<feature type="compositionally biased region" description="Basic and acidic residues" evidence="1">
    <location>
        <begin position="273"/>
        <end position="290"/>
    </location>
</feature>
<organism evidence="3 4">
    <name type="scientific">Marinobacter salsuginis</name>
    <dbReference type="NCBI Taxonomy" id="418719"/>
    <lineage>
        <taxon>Bacteria</taxon>
        <taxon>Pseudomonadati</taxon>
        <taxon>Pseudomonadota</taxon>
        <taxon>Gammaproteobacteria</taxon>
        <taxon>Pseudomonadales</taxon>
        <taxon>Marinobacteraceae</taxon>
        <taxon>Marinobacter</taxon>
    </lineage>
</organism>
<dbReference type="InterPro" id="IPR052026">
    <property type="entry name" value="ExeA_AAA_ATPase_DNA-bind"/>
</dbReference>
<feature type="domain" description="AAA+ ATPase" evidence="2">
    <location>
        <begin position="42"/>
        <end position="187"/>
    </location>
</feature>
<dbReference type="InterPro" id="IPR003593">
    <property type="entry name" value="AAA+_ATPase"/>
</dbReference>
<evidence type="ECO:0000256" key="1">
    <source>
        <dbReference type="SAM" id="MobiDB-lite"/>
    </source>
</evidence>
<protein>
    <submittedName>
        <fullName evidence="3">ATPase</fullName>
    </submittedName>
</protein>
<dbReference type="PANTHER" id="PTHR35894:SF1">
    <property type="entry name" value="PHOSPHORIBULOKINASE _ URIDINE KINASE FAMILY"/>
    <property type="match status" value="1"/>
</dbReference>
<dbReference type="AlphaFoldDB" id="A0A5M3PIU9"/>
<feature type="region of interest" description="Disordered" evidence="1">
    <location>
        <begin position="267"/>
        <end position="305"/>
    </location>
</feature>
<dbReference type="SMART" id="SM00382">
    <property type="entry name" value="AAA"/>
    <property type="match status" value="1"/>
</dbReference>
<dbReference type="GO" id="GO:0016887">
    <property type="term" value="F:ATP hydrolysis activity"/>
    <property type="evidence" value="ECO:0007669"/>
    <property type="project" value="InterPro"/>
</dbReference>
<dbReference type="InterPro" id="IPR049945">
    <property type="entry name" value="AAA_22"/>
</dbReference>
<feature type="region of interest" description="Disordered" evidence="1">
    <location>
        <begin position="319"/>
        <end position="349"/>
    </location>
</feature>
<proteinExistence type="predicted"/>
<name>A0A5M3PIU9_9GAMM</name>
<dbReference type="Pfam" id="PF13401">
    <property type="entry name" value="AAA_22"/>
    <property type="match status" value="1"/>
</dbReference>
<dbReference type="PANTHER" id="PTHR35894">
    <property type="entry name" value="GENERAL SECRETION PATHWAY PROTEIN A-RELATED"/>
    <property type="match status" value="1"/>
</dbReference>
<reference evidence="3 4" key="1">
    <citation type="journal article" date="2019" name="J. Gen. Appl. Microbiol.">
        <title>Aerobic degradation of cis-dichloroethene by the marine bacterium Marinobacter salsuginis strain 5N-3.</title>
        <authorList>
            <person name="Inoue Y."/>
            <person name="Fukunaga Y."/>
            <person name="Katsumata H."/>
            <person name="Ohji S."/>
            <person name="Hosoyama A."/>
            <person name="Mori K."/>
            <person name="Ando K."/>
        </authorList>
    </citation>
    <scope>NUCLEOTIDE SEQUENCE [LARGE SCALE GENOMIC DNA]</scope>
    <source>
        <strain evidence="3 4">5N-3</strain>
    </source>
</reference>
<evidence type="ECO:0000313" key="4">
    <source>
        <dbReference type="Proteomes" id="UP000340077"/>
    </source>
</evidence>
<dbReference type="EMBL" id="BGZH01000001">
    <property type="protein sequence ID" value="GBO82775.1"/>
    <property type="molecule type" value="Genomic_DNA"/>
</dbReference>
<dbReference type="InterPro" id="IPR027417">
    <property type="entry name" value="P-loop_NTPase"/>
</dbReference>
<evidence type="ECO:0000313" key="3">
    <source>
        <dbReference type="EMBL" id="GBO82775.1"/>
    </source>
</evidence>
<dbReference type="Proteomes" id="UP000340077">
    <property type="component" value="Unassembled WGS sequence"/>
</dbReference>
<gene>
    <name evidence="3" type="ORF">MS5N3_02260</name>
</gene>
<dbReference type="SUPFAM" id="SSF52540">
    <property type="entry name" value="P-loop containing nucleoside triphosphate hydrolases"/>
    <property type="match status" value="1"/>
</dbReference>
<comment type="caution">
    <text evidence="3">The sequence shown here is derived from an EMBL/GenBank/DDBJ whole genome shotgun (WGS) entry which is preliminary data.</text>
</comment>
<feature type="compositionally biased region" description="Basic and acidic residues" evidence="1">
    <location>
        <begin position="319"/>
        <end position="335"/>
    </location>
</feature>
<sequence>MYLEFFGLHRHPFRITPEDDFIYMSQQHSRAYVYMSSAIWSSEGFVVISGEIGSGKTTLLKKTIRNLEGDLKLLNISYTNLESKDLFGLILRKAGLKVEDDSKVAMLFQITEYLERMAAAGTPVVLTIDEAQNLTRENLEDIRMLTGMESMGGPSMRVILLGQPELKTAVSAIPQLSQRVKLFFHLEGLTAAETAEYIDYRLLVSGHGGNKLFDDDTVRDIHKLSHGIPRLINKLCDGMMMCAYSEDRPFIDPFDLKGIRKDLLGEDDTDELADQKPSRQRPKKDMVETRQRKRHQNEAEADSSQVLLRIAEALESIDRRLSQMTSDPKDNEDRYSTSSNVKPLAPGRK</sequence>
<dbReference type="Gene3D" id="3.40.50.300">
    <property type="entry name" value="P-loop containing nucleotide triphosphate hydrolases"/>
    <property type="match status" value="1"/>
</dbReference>
<accession>A0A5M3PIU9</accession>
<evidence type="ECO:0000259" key="2">
    <source>
        <dbReference type="SMART" id="SM00382"/>
    </source>
</evidence>